<dbReference type="HAMAP" id="MF_00111">
    <property type="entry name" value="MurA"/>
    <property type="match status" value="1"/>
</dbReference>
<dbReference type="OrthoDB" id="9803760at2"/>
<dbReference type="InterPro" id="IPR013792">
    <property type="entry name" value="RNA3'P_cycl/enolpyr_Trfase_a/b"/>
</dbReference>
<keyword evidence="4 13" id="KW-0132">Cell division</keyword>
<dbReference type="GO" id="GO:0051301">
    <property type="term" value="P:cell division"/>
    <property type="evidence" value="ECO:0007669"/>
    <property type="project" value="UniProtKB-KW"/>
</dbReference>
<dbReference type="EC" id="2.5.1.7" evidence="13"/>
<organism evidence="15 16">
    <name type="scientific">Thiohalobacter thiocyanaticus</name>
    <dbReference type="NCBI Taxonomy" id="585455"/>
    <lineage>
        <taxon>Bacteria</taxon>
        <taxon>Pseudomonadati</taxon>
        <taxon>Pseudomonadota</taxon>
        <taxon>Gammaproteobacteria</taxon>
        <taxon>Thiohalobacterales</taxon>
        <taxon>Thiohalobacteraceae</taxon>
        <taxon>Thiohalobacter</taxon>
    </lineage>
</organism>
<keyword evidence="16" id="KW-1185">Reference proteome</keyword>
<evidence type="ECO:0000256" key="11">
    <source>
        <dbReference type="ARBA" id="ARBA00038367"/>
    </source>
</evidence>
<dbReference type="AlphaFoldDB" id="A0A426QHJ0"/>
<reference evidence="15 16" key="1">
    <citation type="journal article" date="2010" name="Int. J. Syst. Evol. Microbiol.">
        <title>Thiohalobacter thiocyanaticus gen. nov., sp. nov., a moderately halophilic, sulfur-oxidizing gammaproteobacterium from hypersaline lakes, that utilizes thiocyanate.</title>
        <authorList>
            <person name="Sorokin D.Y."/>
            <person name="Kovaleva O.L."/>
            <person name="Tourova T.P."/>
            <person name="Muyzer G."/>
        </authorList>
    </citation>
    <scope>NUCLEOTIDE SEQUENCE [LARGE SCALE GENOMIC DNA]</scope>
    <source>
        <strain evidence="15 16">Hrh1</strain>
    </source>
</reference>
<feature type="active site" description="Proton donor" evidence="13">
    <location>
        <position position="117"/>
    </location>
</feature>
<comment type="subcellular location">
    <subcellularLocation>
        <location evidence="1 13">Cytoplasm</location>
    </subcellularLocation>
</comment>
<dbReference type="CDD" id="cd01555">
    <property type="entry name" value="UdpNAET"/>
    <property type="match status" value="1"/>
</dbReference>
<keyword evidence="7 13" id="KW-0573">Peptidoglycan synthesis</keyword>
<dbReference type="UniPathway" id="UPA00219"/>
<evidence type="ECO:0000256" key="8">
    <source>
        <dbReference type="ARBA" id="ARBA00023306"/>
    </source>
</evidence>
<feature type="domain" description="Enolpyruvate transferase" evidence="14">
    <location>
        <begin position="7"/>
        <end position="407"/>
    </location>
</feature>
<evidence type="ECO:0000256" key="12">
    <source>
        <dbReference type="ARBA" id="ARBA00047527"/>
    </source>
</evidence>
<dbReference type="SUPFAM" id="SSF55205">
    <property type="entry name" value="EPT/RTPC-like"/>
    <property type="match status" value="1"/>
</dbReference>
<dbReference type="Pfam" id="PF00275">
    <property type="entry name" value="EPSP_synthase"/>
    <property type="match status" value="1"/>
</dbReference>
<comment type="pathway">
    <text evidence="2 13">Cell wall biogenesis; peptidoglycan biosynthesis.</text>
</comment>
<evidence type="ECO:0000256" key="4">
    <source>
        <dbReference type="ARBA" id="ARBA00022618"/>
    </source>
</evidence>
<comment type="catalytic activity">
    <reaction evidence="12 13">
        <text>phosphoenolpyruvate + UDP-N-acetyl-alpha-D-glucosamine = UDP-N-acetyl-3-O-(1-carboxyvinyl)-alpha-D-glucosamine + phosphate</text>
        <dbReference type="Rhea" id="RHEA:18681"/>
        <dbReference type="ChEBI" id="CHEBI:43474"/>
        <dbReference type="ChEBI" id="CHEBI:57705"/>
        <dbReference type="ChEBI" id="CHEBI:58702"/>
        <dbReference type="ChEBI" id="CHEBI:68483"/>
        <dbReference type="EC" id="2.5.1.7"/>
    </reaction>
</comment>
<keyword evidence="8 13" id="KW-0131">Cell cycle</keyword>
<evidence type="ECO:0000259" key="14">
    <source>
        <dbReference type="Pfam" id="PF00275"/>
    </source>
</evidence>
<dbReference type="GO" id="GO:0071555">
    <property type="term" value="P:cell wall organization"/>
    <property type="evidence" value="ECO:0007669"/>
    <property type="project" value="UniProtKB-KW"/>
</dbReference>
<proteinExistence type="inferred from homology"/>
<comment type="caution">
    <text evidence="13">Lacks conserved residue(s) required for the propagation of feature annotation.</text>
</comment>
<dbReference type="GO" id="GO:0019277">
    <property type="term" value="P:UDP-N-acetylgalactosamine biosynthetic process"/>
    <property type="evidence" value="ECO:0007669"/>
    <property type="project" value="InterPro"/>
</dbReference>
<dbReference type="EMBL" id="QZMU01000001">
    <property type="protein sequence ID" value="RRQ21221.1"/>
    <property type="molecule type" value="Genomic_DNA"/>
</dbReference>
<comment type="similarity">
    <text evidence="11 13">Belongs to the EPSP synthase family. MurA subfamily.</text>
</comment>
<dbReference type="Gene3D" id="3.65.10.10">
    <property type="entry name" value="Enolpyruvate transferase domain"/>
    <property type="match status" value="2"/>
</dbReference>
<keyword evidence="9 13" id="KW-0961">Cell wall biogenesis/degradation</keyword>
<evidence type="ECO:0000256" key="6">
    <source>
        <dbReference type="ARBA" id="ARBA00022960"/>
    </source>
</evidence>
<dbReference type="PANTHER" id="PTHR43783">
    <property type="entry name" value="UDP-N-ACETYLGLUCOSAMINE 1-CARBOXYVINYLTRANSFERASE"/>
    <property type="match status" value="1"/>
</dbReference>
<dbReference type="RefSeq" id="WP_125180435.1">
    <property type="nucleotide sequence ID" value="NZ_QZMU01000001.1"/>
</dbReference>
<feature type="binding site" evidence="13">
    <location>
        <position position="328"/>
    </location>
    <ligand>
        <name>UDP-N-acetyl-alpha-D-glucosamine</name>
        <dbReference type="ChEBI" id="CHEBI:57705"/>
    </ligand>
</feature>
<sequence>MDKLIITGDGRLDGEIRISGAKNAVLPILAATLLADGPMRISNVPHLHDVTTTMELLGRLGMRLVVDERMVIETDPGTIHSFEAPYDLVKTMRASILVLGPLLARYGRADVSLPGGCAIGSRPVDLHIKGLRAMGAEIDVEAGYIRARAERLHGNRLVMDMVTVTGTENLMMAAALARGETLIENAAREPEVIDLAECLISMGAQIEGAGTDTLRIQGVDTLHGCDYRVLPDRIETGTYLVAGAITRGRVRLKDTRPEVLDAVLQVLREAGARLTLGEDWIELDMEGRRPRAVNVRTAPYPAFPTDMQAQFTALNAVAEGTGTVTETVFENRFMHIQELQRMGADVRVEGNTAITRGVERLTGAPVMATDLRASASLVLAGLVAEGDTQVDRIYHIDRGYECIEEKLTQLGGRIRRVPG</sequence>
<dbReference type="Proteomes" id="UP000287798">
    <property type="component" value="Unassembled WGS sequence"/>
</dbReference>
<dbReference type="NCBIfam" id="NF006873">
    <property type="entry name" value="PRK09369.1"/>
    <property type="match status" value="1"/>
</dbReference>
<feature type="binding site" evidence="13">
    <location>
        <begin position="22"/>
        <end position="23"/>
    </location>
    <ligand>
        <name>phosphoenolpyruvate</name>
        <dbReference type="ChEBI" id="CHEBI:58702"/>
    </ligand>
</feature>
<evidence type="ECO:0000256" key="13">
    <source>
        <dbReference type="HAMAP-Rule" id="MF_00111"/>
    </source>
</evidence>
<evidence type="ECO:0000256" key="9">
    <source>
        <dbReference type="ARBA" id="ARBA00023316"/>
    </source>
</evidence>
<protein>
    <recommendedName>
        <fullName evidence="13">UDP-N-acetylglucosamine 1-carboxyvinyltransferase</fullName>
        <ecNumber evidence="13">2.5.1.7</ecNumber>
    </recommendedName>
    <alternativeName>
        <fullName evidence="13">Enoylpyruvate transferase</fullName>
    </alternativeName>
    <alternativeName>
        <fullName evidence="13">UDP-N-acetylglucosamine enolpyruvyl transferase</fullName>
        <shortName evidence="13">EPT</shortName>
    </alternativeName>
</protein>
<comment type="function">
    <text evidence="13">Cell wall formation. Adds enolpyruvyl to UDP-N-acetylglucosamine.</text>
</comment>
<accession>A0A426QHJ0</accession>
<feature type="modified residue" description="2-(S-cysteinyl)pyruvic acid O-phosphothioketal" evidence="13">
    <location>
        <position position="117"/>
    </location>
</feature>
<evidence type="ECO:0000313" key="15">
    <source>
        <dbReference type="EMBL" id="RRQ21221.1"/>
    </source>
</evidence>
<evidence type="ECO:0000256" key="10">
    <source>
        <dbReference type="ARBA" id="ARBA00023317"/>
    </source>
</evidence>
<dbReference type="FunFam" id="3.65.10.10:FF:000002">
    <property type="entry name" value="UDP-N-acetylglucosamine 1-carboxyvinyltransferase"/>
    <property type="match status" value="1"/>
</dbReference>
<gene>
    <name evidence="13 15" type="primary">murA</name>
    <name evidence="15" type="ORF">D6C00_04120</name>
</gene>
<feature type="binding site" evidence="13">
    <location>
        <position position="306"/>
    </location>
    <ligand>
        <name>UDP-N-acetyl-alpha-D-glucosamine</name>
        <dbReference type="ChEBI" id="CHEBI:57705"/>
    </ligand>
</feature>
<evidence type="ECO:0000256" key="5">
    <source>
        <dbReference type="ARBA" id="ARBA00022679"/>
    </source>
</evidence>
<keyword evidence="5 13" id="KW-0808">Transferase</keyword>
<evidence type="ECO:0000256" key="2">
    <source>
        <dbReference type="ARBA" id="ARBA00004752"/>
    </source>
</evidence>
<keyword evidence="6 13" id="KW-0133">Cell shape</keyword>
<dbReference type="GO" id="GO:0005737">
    <property type="term" value="C:cytoplasm"/>
    <property type="evidence" value="ECO:0007669"/>
    <property type="project" value="UniProtKB-SubCell"/>
</dbReference>
<name>A0A426QHJ0_9GAMM</name>
<evidence type="ECO:0000256" key="1">
    <source>
        <dbReference type="ARBA" id="ARBA00004496"/>
    </source>
</evidence>
<keyword evidence="10 13" id="KW-0670">Pyruvate</keyword>
<feature type="binding site" evidence="13">
    <location>
        <position position="93"/>
    </location>
    <ligand>
        <name>UDP-N-acetyl-alpha-D-glucosamine</name>
        <dbReference type="ChEBI" id="CHEBI:57705"/>
    </ligand>
</feature>
<dbReference type="InterPro" id="IPR050068">
    <property type="entry name" value="MurA_subfamily"/>
</dbReference>
<dbReference type="InterPro" id="IPR036968">
    <property type="entry name" value="Enolpyruvate_Tfrase_sf"/>
</dbReference>
<dbReference type="PANTHER" id="PTHR43783:SF1">
    <property type="entry name" value="UDP-N-ACETYLGLUCOSAMINE 1-CARBOXYVINYLTRANSFERASE"/>
    <property type="match status" value="1"/>
</dbReference>
<dbReference type="GO" id="GO:0009252">
    <property type="term" value="P:peptidoglycan biosynthetic process"/>
    <property type="evidence" value="ECO:0007669"/>
    <property type="project" value="UniProtKB-UniRule"/>
</dbReference>
<feature type="binding site" evidence="13">
    <location>
        <begin position="122"/>
        <end position="126"/>
    </location>
    <ligand>
        <name>UDP-N-acetyl-alpha-D-glucosamine</name>
        <dbReference type="ChEBI" id="CHEBI:57705"/>
    </ligand>
</feature>
<dbReference type="InterPro" id="IPR005750">
    <property type="entry name" value="UDP_GlcNAc_COvinyl_MurA"/>
</dbReference>
<comment type="caution">
    <text evidence="15">The sequence shown here is derived from an EMBL/GenBank/DDBJ whole genome shotgun (WGS) entry which is preliminary data.</text>
</comment>
<dbReference type="NCBIfam" id="TIGR01072">
    <property type="entry name" value="murA"/>
    <property type="match status" value="1"/>
</dbReference>
<evidence type="ECO:0000256" key="3">
    <source>
        <dbReference type="ARBA" id="ARBA00022490"/>
    </source>
</evidence>
<dbReference type="InterPro" id="IPR001986">
    <property type="entry name" value="Enolpyruvate_Tfrase_dom"/>
</dbReference>
<evidence type="ECO:0000256" key="7">
    <source>
        <dbReference type="ARBA" id="ARBA00022984"/>
    </source>
</evidence>
<dbReference type="GO" id="GO:0008360">
    <property type="term" value="P:regulation of cell shape"/>
    <property type="evidence" value="ECO:0007669"/>
    <property type="project" value="UniProtKB-KW"/>
</dbReference>
<evidence type="ECO:0000313" key="16">
    <source>
        <dbReference type="Proteomes" id="UP000287798"/>
    </source>
</evidence>
<dbReference type="GO" id="GO:0008760">
    <property type="term" value="F:UDP-N-acetylglucosamine 1-carboxyvinyltransferase activity"/>
    <property type="evidence" value="ECO:0007669"/>
    <property type="project" value="UniProtKB-UniRule"/>
</dbReference>
<keyword evidence="3 13" id="KW-0963">Cytoplasm</keyword>